<protein>
    <submittedName>
        <fullName evidence="1">Uncharacterized protein</fullName>
    </submittedName>
</protein>
<dbReference type="PANTHER" id="PTHR21974:SF2">
    <property type="entry name" value="RE15880P"/>
    <property type="match status" value="1"/>
</dbReference>
<proteinExistence type="predicted"/>
<dbReference type="EMBL" id="JAUKUD010000003">
    <property type="protein sequence ID" value="KAK0750105.1"/>
    <property type="molecule type" value="Genomic_DNA"/>
</dbReference>
<evidence type="ECO:0000313" key="1">
    <source>
        <dbReference type="EMBL" id="KAK0750105.1"/>
    </source>
</evidence>
<reference evidence="1" key="1">
    <citation type="submission" date="2023-06" db="EMBL/GenBank/DDBJ databases">
        <title>Genome-scale phylogeny and comparative genomics of the fungal order Sordariales.</title>
        <authorList>
            <consortium name="Lawrence Berkeley National Laboratory"/>
            <person name="Hensen N."/>
            <person name="Bonometti L."/>
            <person name="Westerberg I."/>
            <person name="Brannstrom I.O."/>
            <person name="Guillou S."/>
            <person name="Cros-Aarteil S."/>
            <person name="Calhoun S."/>
            <person name="Haridas S."/>
            <person name="Kuo A."/>
            <person name="Mondo S."/>
            <person name="Pangilinan J."/>
            <person name="Riley R."/>
            <person name="LaButti K."/>
            <person name="Andreopoulos B."/>
            <person name="Lipzen A."/>
            <person name="Chen C."/>
            <person name="Yanf M."/>
            <person name="Daum C."/>
            <person name="Ng V."/>
            <person name="Clum A."/>
            <person name="Steindorff A."/>
            <person name="Ohm R."/>
            <person name="Martin F."/>
            <person name="Silar P."/>
            <person name="Natvig D."/>
            <person name="Lalanne C."/>
            <person name="Gautier V."/>
            <person name="Ament-velasquez S.L."/>
            <person name="Kruys A."/>
            <person name="Hutchinson M.I."/>
            <person name="Powell A.J."/>
            <person name="Barry K."/>
            <person name="Miller A.N."/>
            <person name="Grigoriev I.V."/>
            <person name="Debuchy R."/>
            <person name="Gladieux P."/>
            <person name="Thoren M.H."/>
            <person name="Johannesson H."/>
        </authorList>
    </citation>
    <scope>NUCLEOTIDE SEQUENCE</scope>
    <source>
        <strain evidence="1">SMH3187-1</strain>
    </source>
</reference>
<keyword evidence="2" id="KW-1185">Reference proteome</keyword>
<sequence>MVNLKRQIQQAATKHEELIRILAETDHAAPSLNKQKTLIANLEIDIAASDARVAAEEVRRLTELKDHEQYRDSIVRRLAYRATGKREAFEAQAHKEETEYFETLQREHREKETNKALKARLAAAQLAAQALEIQVAHHNEIQQELDQLFEAIFGGRTPGFPEEDERERLLELAVEAHKKASGRVEDESTAVRLLSDAQEHFRSSKIAMKEALSASNRHFFFNGVIADMIEHSALFRAQMEAMSARNLVLDAQFRSSLVETLPDVVISQDSAVKGNPFSSWVTDTVFQEEIKASAARVEQASAVLDGFMIEAAARLVAVKADFARRERELRDAWCALHKARETAFESLARRPLNASGKEI</sequence>
<name>A0AA40K8X6_9PEZI</name>
<comment type="caution">
    <text evidence="1">The sequence shown here is derived from an EMBL/GenBank/DDBJ whole genome shotgun (WGS) entry which is preliminary data.</text>
</comment>
<evidence type="ECO:0000313" key="2">
    <source>
        <dbReference type="Proteomes" id="UP001172155"/>
    </source>
</evidence>
<organism evidence="1 2">
    <name type="scientific">Schizothecium vesticola</name>
    <dbReference type="NCBI Taxonomy" id="314040"/>
    <lineage>
        <taxon>Eukaryota</taxon>
        <taxon>Fungi</taxon>
        <taxon>Dikarya</taxon>
        <taxon>Ascomycota</taxon>
        <taxon>Pezizomycotina</taxon>
        <taxon>Sordariomycetes</taxon>
        <taxon>Sordariomycetidae</taxon>
        <taxon>Sordariales</taxon>
        <taxon>Schizotheciaceae</taxon>
        <taxon>Schizothecium</taxon>
    </lineage>
</organism>
<dbReference type="PANTHER" id="PTHR21974">
    <property type="entry name" value="RE15880P"/>
    <property type="match status" value="1"/>
</dbReference>
<gene>
    <name evidence="1" type="ORF">B0T18DRAFT_408232</name>
</gene>
<dbReference type="Proteomes" id="UP001172155">
    <property type="component" value="Unassembled WGS sequence"/>
</dbReference>
<dbReference type="AlphaFoldDB" id="A0AA40K8X6"/>
<accession>A0AA40K8X6</accession>